<organism evidence="1 2">
    <name type="scientific">Coniosporium tulheliwenetii</name>
    <dbReference type="NCBI Taxonomy" id="3383036"/>
    <lineage>
        <taxon>Eukaryota</taxon>
        <taxon>Fungi</taxon>
        <taxon>Dikarya</taxon>
        <taxon>Ascomycota</taxon>
        <taxon>Pezizomycotina</taxon>
        <taxon>Dothideomycetes</taxon>
        <taxon>Dothideomycetes incertae sedis</taxon>
        <taxon>Coniosporium</taxon>
    </lineage>
</organism>
<keyword evidence="2" id="KW-1185">Reference proteome</keyword>
<gene>
    <name evidence="1" type="ORF">H2199_002115</name>
</gene>
<evidence type="ECO:0000313" key="1">
    <source>
        <dbReference type="EMBL" id="KAJ9647129.1"/>
    </source>
</evidence>
<comment type="caution">
    <text evidence="1">The sequence shown here is derived from an EMBL/GenBank/DDBJ whole genome shotgun (WGS) entry which is preliminary data.</text>
</comment>
<reference evidence="1" key="1">
    <citation type="submission" date="2022-10" db="EMBL/GenBank/DDBJ databases">
        <title>Culturing micro-colonial fungi from biological soil crusts in the Mojave desert and describing Neophaeococcomyces mojavensis, and introducing the new genera and species Taxawa tesnikishii.</title>
        <authorList>
            <person name="Kurbessoian T."/>
            <person name="Stajich J.E."/>
        </authorList>
    </citation>
    <scope>NUCLEOTIDE SEQUENCE</scope>
    <source>
        <strain evidence="1">JES_115</strain>
    </source>
</reference>
<name>A0ACC2ZHX0_9PEZI</name>
<protein>
    <submittedName>
        <fullName evidence="1">Uncharacterized protein</fullName>
    </submittedName>
</protein>
<evidence type="ECO:0000313" key="2">
    <source>
        <dbReference type="Proteomes" id="UP001172680"/>
    </source>
</evidence>
<sequence>MSGARFLGKLRRGSAPAASASTAAGEASRSGSEDTSQRKRPSIVARTSGMPSKLSFRLGKQKDVKSDDEDREERQSQQNAACFGQLLALPYELQAQILCELVFADILALRLTSHACCSMVTACQSDIVRSWMKHELNRLERSLYPPPPPGEAKLQYILEVQRQQAIARKLARHVADFVARKILLRDTARKREKFQPAWDRMYEKSVPLLFTIGHFLEEYRKLLLQKCVAESEAKHGFRIYTCSDVEYLKPLQKEILTKYDPRHVLECHRMCYFLFQAFEQKLRPPSYASPVEKLMRGWIGKPASPEEIGIVLVLGGLGQVEKIWSQSSYNERRKAQIAFVKSLSPYETTEWRENWTKLCVESPLIPLDRISVTQIAIPIPQDIWRAAAQEILIAENLLEEDEAAEDPAFGLRDFISGLVGFDTRRYASPPQPRTTDVDEDESDGEGEEGDGFESD</sequence>
<dbReference type="EMBL" id="JAPDRP010000005">
    <property type="protein sequence ID" value="KAJ9647129.1"/>
    <property type="molecule type" value="Genomic_DNA"/>
</dbReference>
<accession>A0ACC2ZHX0</accession>
<proteinExistence type="predicted"/>
<dbReference type="Proteomes" id="UP001172680">
    <property type="component" value="Unassembled WGS sequence"/>
</dbReference>